<feature type="signal peptide" evidence="1">
    <location>
        <begin position="1"/>
        <end position="20"/>
    </location>
</feature>
<evidence type="ECO:0000313" key="3">
    <source>
        <dbReference type="Proteomes" id="UP001054945"/>
    </source>
</evidence>
<reference evidence="2 3" key="1">
    <citation type="submission" date="2021-06" db="EMBL/GenBank/DDBJ databases">
        <title>Caerostris extrusa draft genome.</title>
        <authorList>
            <person name="Kono N."/>
            <person name="Arakawa K."/>
        </authorList>
    </citation>
    <scope>NUCLEOTIDE SEQUENCE [LARGE SCALE GENOMIC DNA]</scope>
</reference>
<feature type="chain" id="PRO_5043876178" evidence="1">
    <location>
        <begin position="21"/>
        <end position="121"/>
    </location>
</feature>
<sequence length="121" mass="13264">MPVHLLQQSILLVHLFHTSSDYGTPAIFVKASHPCLTGLPKGEQSEECNWEKKMGRPVCFSSHGILYTAFLDHVNECGYSDSINTRGNTLCCVGDAHTNDVLVILTPSAAAFLFKRVSISK</sequence>
<organism evidence="2 3">
    <name type="scientific">Caerostris extrusa</name>
    <name type="common">Bark spider</name>
    <name type="synonym">Caerostris bankana</name>
    <dbReference type="NCBI Taxonomy" id="172846"/>
    <lineage>
        <taxon>Eukaryota</taxon>
        <taxon>Metazoa</taxon>
        <taxon>Ecdysozoa</taxon>
        <taxon>Arthropoda</taxon>
        <taxon>Chelicerata</taxon>
        <taxon>Arachnida</taxon>
        <taxon>Araneae</taxon>
        <taxon>Araneomorphae</taxon>
        <taxon>Entelegynae</taxon>
        <taxon>Araneoidea</taxon>
        <taxon>Araneidae</taxon>
        <taxon>Caerostris</taxon>
    </lineage>
</organism>
<proteinExistence type="predicted"/>
<dbReference type="EMBL" id="BPLR01000296">
    <property type="protein sequence ID" value="GIY93734.1"/>
    <property type="molecule type" value="Genomic_DNA"/>
</dbReference>
<keyword evidence="1" id="KW-0732">Signal</keyword>
<dbReference type="AlphaFoldDB" id="A0AAV4XIA6"/>
<gene>
    <name evidence="2" type="ORF">CEXT_375391</name>
</gene>
<protein>
    <submittedName>
        <fullName evidence="2">Uncharacterized protein</fullName>
    </submittedName>
</protein>
<evidence type="ECO:0000256" key="1">
    <source>
        <dbReference type="SAM" id="SignalP"/>
    </source>
</evidence>
<evidence type="ECO:0000313" key="2">
    <source>
        <dbReference type="EMBL" id="GIY93734.1"/>
    </source>
</evidence>
<name>A0AAV4XIA6_CAEEX</name>
<dbReference type="Proteomes" id="UP001054945">
    <property type="component" value="Unassembled WGS sequence"/>
</dbReference>
<keyword evidence="3" id="KW-1185">Reference proteome</keyword>
<accession>A0AAV4XIA6</accession>
<comment type="caution">
    <text evidence="2">The sequence shown here is derived from an EMBL/GenBank/DDBJ whole genome shotgun (WGS) entry which is preliminary data.</text>
</comment>